<dbReference type="Proteomes" id="UP000053144">
    <property type="component" value="Chromosome 10"/>
</dbReference>
<accession>A0A0L9VJ04</accession>
<evidence type="ECO:0000313" key="2">
    <source>
        <dbReference type="EMBL" id="KOM54714.1"/>
    </source>
</evidence>
<dbReference type="EMBL" id="CM003380">
    <property type="protein sequence ID" value="KOM54714.1"/>
    <property type="molecule type" value="Genomic_DNA"/>
</dbReference>
<feature type="compositionally biased region" description="Acidic residues" evidence="1">
    <location>
        <begin position="81"/>
        <end position="106"/>
    </location>
</feature>
<reference evidence="3" key="1">
    <citation type="journal article" date="2015" name="Proc. Natl. Acad. Sci. U.S.A.">
        <title>Genome sequencing of adzuki bean (Vigna angularis) provides insight into high starch and low fat accumulation and domestication.</title>
        <authorList>
            <person name="Yang K."/>
            <person name="Tian Z."/>
            <person name="Chen C."/>
            <person name="Luo L."/>
            <person name="Zhao B."/>
            <person name="Wang Z."/>
            <person name="Yu L."/>
            <person name="Li Y."/>
            <person name="Sun Y."/>
            <person name="Li W."/>
            <person name="Chen Y."/>
            <person name="Li Y."/>
            <person name="Zhang Y."/>
            <person name="Ai D."/>
            <person name="Zhao J."/>
            <person name="Shang C."/>
            <person name="Ma Y."/>
            <person name="Wu B."/>
            <person name="Wang M."/>
            <person name="Gao L."/>
            <person name="Sun D."/>
            <person name="Zhang P."/>
            <person name="Guo F."/>
            <person name="Wang W."/>
            <person name="Li Y."/>
            <person name="Wang J."/>
            <person name="Varshney R.K."/>
            <person name="Wang J."/>
            <person name="Ling H.Q."/>
            <person name="Wan P."/>
        </authorList>
    </citation>
    <scope>NUCLEOTIDE SEQUENCE</scope>
    <source>
        <strain evidence="3">cv. Jingnong 6</strain>
    </source>
</reference>
<name>A0A0L9VJ04_PHAAN</name>
<organism evidence="2 3">
    <name type="scientific">Phaseolus angularis</name>
    <name type="common">Azuki bean</name>
    <name type="synonym">Vigna angularis</name>
    <dbReference type="NCBI Taxonomy" id="3914"/>
    <lineage>
        <taxon>Eukaryota</taxon>
        <taxon>Viridiplantae</taxon>
        <taxon>Streptophyta</taxon>
        <taxon>Embryophyta</taxon>
        <taxon>Tracheophyta</taxon>
        <taxon>Spermatophyta</taxon>
        <taxon>Magnoliopsida</taxon>
        <taxon>eudicotyledons</taxon>
        <taxon>Gunneridae</taxon>
        <taxon>Pentapetalae</taxon>
        <taxon>rosids</taxon>
        <taxon>fabids</taxon>
        <taxon>Fabales</taxon>
        <taxon>Fabaceae</taxon>
        <taxon>Papilionoideae</taxon>
        <taxon>50 kb inversion clade</taxon>
        <taxon>NPAAA clade</taxon>
        <taxon>indigoferoid/millettioid clade</taxon>
        <taxon>Phaseoleae</taxon>
        <taxon>Vigna</taxon>
    </lineage>
</organism>
<dbReference type="AlphaFoldDB" id="A0A0L9VJ04"/>
<feature type="region of interest" description="Disordered" evidence="1">
    <location>
        <begin position="67"/>
        <end position="106"/>
    </location>
</feature>
<proteinExistence type="predicted"/>
<evidence type="ECO:0000256" key="1">
    <source>
        <dbReference type="SAM" id="MobiDB-lite"/>
    </source>
</evidence>
<evidence type="ECO:0000313" key="3">
    <source>
        <dbReference type="Proteomes" id="UP000053144"/>
    </source>
</evidence>
<sequence>MTSSLGKMVKTIGHKRKEKEHIDSNKFLTTAHEKYFPTVEEFYTIAKAIGGEKKTYMRYVRAYISRGLCSPGGAGAVEASATEEDTEDEDENEDEAKDEEDSDDYD</sequence>
<gene>
    <name evidence="2" type="ORF">LR48_Vigan10g060600</name>
</gene>
<dbReference type="Gramene" id="KOM54714">
    <property type="protein sequence ID" value="KOM54714"/>
    <property type="gene ID" value="LR48_Vigan10g060600"/>
</dbReference>
<protein>
    <submittedName>
        <fullName evidence="2">Uncharacterized protein</fullName>
    </submittedName>
</protein>